<dbReference type="InterPro" id="IPR010730">
    <property type="entry name" value="HET"/>
</dbReference>
<dbReference type="AlphaFoldDB" id="A0A8H7S4G2"/>
<dbReference type="PANTHER" id="PTHR24148">
    <property type="entry name" value="ANKYRIN REPEAT DOMAIN-CONTAINING PROTEIN 39 HOMOLOG-RELATED"/>
    <property type="match status" value="1"/>
</dbReference>
<proteinExistence type="predicted"/>
<protein>
    <recommendedName>
        <fullName evidence="1">Heterokaryon incompatibility domain-containing protein</fullName>
    </recommendedName>
</protein>
<dbReference type="Pfam" id="PF06985">
    <property type="entry name" value="HET"/>
    <property type="match status" value="1"/>
</dbReference>
<organism evidence="2 3">
    <name type="scientific">Circinella minor</name>
    <dbReference type="NCBI Taxonomy" id="1195481"/>
    <lineage>
        <taxon>Eukaryota</taxon>
        <taxon>Fungi</taxon>
        <taxon>Fungi incertae sedis</taxon>
        <taxon>Mucoromycota</taxon>
        <taxon>Mucoromycotina</taxon>
        <taxon>Mucoromycetes</taxon>
        <taxon>Mucorales</taxon>
        <taxon>Lichtheimiaceae</taxon>
        <taxon>Circinella</taxon>
    </lineage>
</organism>
<evidence type="ECO:0000259" key="1">
    <source>
        <dbReference type="Pfam" id="PF06985"/>
    </source>
</evidence>
<dbReference type="InterPro" id="IPR052895">
    <property type="entry name" value="HetReg/Transcr_Mod"/>
</dbReference>
<comment type="caution">
    <text evidence="2">The sequence shown here is derived from an EMBL/GenBank/DDBJ whole genome shotgun (WGS) entry which is preliminary data.</text>
</comment>
<reference evidence="2 3" key="1">
    <citation type="submission" date="2020-12" db="EMBL/GenBank/DDBJ databases">
        <title>Metabolic potential, ecology and presence of endohyphal bacteria is reflected in genomic diversity of Mucoromycotina.</title>
        <authorList>
            <person name="Muszewska A."/>
            <person name="Okrasinska A."/>
            <person name="Steczkiewicz K."/>
            <person name="Drgas O."/>
            <person name="Orlowska M."/>
            <person name="Perlinska-Lenart U."/>
            <person name="Aleksandrzak-Piekarczyk T."/>
            <person name="Szatraj K."/>
            <person name="Zielenkiewicz U."/>
            <person name="Pilsyk S."/>
            <person name="Malc E."/>
            <person name="Mieczkowski P."/>
            <person name="Kruszewska J.S."/>
            <person name="Biernat P."/>
            <person name="Pawlowska J."/>
        </authorList>
    </citation>
    <scope>NUCLEOTIDE SEQUENCE [LARGE SCALE GENOMIC DNA]</scope>
    <source>
        <strain evidence="2 3">CBS 142.35</strain>
    </source>
</reference>
<gene>
    <name evidence="2" type="ORF">INT45_002889</name>
</gene>
<feature type="domain" description="Heterokaryon incompatibility" evidence="1">
    <location>
        <begin position="48"/>
        <end position="169"/>
    </location>
</feature>
<evidence type="ECO:0000313" key="3">
    <source>
        <dbReference type="Proteomes" id="UP000646827"/>
    </source>
</evidence>
<dbReference type="PANTHER" id="PTHR24148:SF64">
    <property type="entry name" value="HETEROKARYON INCOMPATIBILITY DOMAIN-CONTAINING PROTEIN"/>
    <property type="match status" value="1"/>
</dbReference>
<sequence>MTYVSGQTSLIVDGKPLTAYSEDEFRPTWIVRTSDMQRVPGTDATDGYCTLSYSWNYSGDLIKGEDDEYECIDNEVKFEQLLQQLCKDFNIEYIWYDKMCIDQNNKVAKHTEIENMHQIYRSAAYSVAMIPEMAIPESVESFHEREVIEKCLIDICQSQWFKRMWTLEEAIMSNHIVFVGRNAHLWNAARIFFGAGFFLSVPMGHVEDLFELFTNSTPSANVALRQAHVRVTTKEHDRAYALANVFADIIEVKVNYDIPALSAISNFYSDLIENDLSVLCFGKSRYDYNSTLREYYDLPSWTGIHGCHFRSNAKLVHPDDIKKYILVDRHEEDTIEGKIPNHRLQINNCNYVSVTPRQFPLAEETLSRFVSDGGLEFTHYINELSSDKPDHEDMKREMVDKTIAPRRKNPITFLSLIEECDECLVLDFSFEWNDGSSTRIYPVIRKVEQNEEEEEQEPTYRSIGVLLVRCRIYYLQRQSSLSDFMENEDMQNGSFVIV</sequence>
<accession>A0A8H7S4G2</accession>
<keyword evidence="3" id="KW-1185">Reference proteome</keyword>
<name>A0A8H7S4G2_9FUNG</name>
<dbReference type="EMBL" id="JAEPRB010000062">
    <property type="protein sequence ID" value="KAG2223394.1"/>
    <property type="molecule type" value="Genomic_DNA"/>
</dbReference>
<dbReference type="Proteomes" id="UP000646827">
    <property type="component" value="Unassembled WGS sequence"/>
</dbReference>
<evidence type="ECO:0000313" key="2">
    <source>
        <dbReference type="EMBL" id="KAG2223394.1"/>
    </source>
</evidence>
<dbReference type="OrthoDB" id="5071163at2759"/>